<evidence type="ECO:0000313" key="6">
    <source>
        <dbReference type="Proteomes" id="UP000006671"/>
    </source>
</evidence>
<dbReference type="GeneID" id="8854412"/>
<dbReference type="OrthoDB" id="2113965at2759"/>
<dbReference type="PANTHER" id="PTHR12072:SF5">
    <property type="entry name" value="CWF19-LIKE PROTEIN 2"/>
    <property type="match status" value="1"/>
</dbReference>
<feature type="domain" description="Cwf19-like protein C-terminal" evidence="3">
    <location>
        <begin position="433"/>
        <end position="524"/>
    </location>
</feature>
<feature type="compositionally biased region" description="Low complexity" evidence="2">
    <location>
        <begin position="1"/>
        <end position="21"/>
    </location>
</feature>
<feature type="region of interest" description="Disordered" evidence="2">
    <location>
        <begin position="1"/>
        <end position="34"/>
    </location>
</feature>
<dbReference type="VEuPathDB" id="AmoebaDB:NAEGRDRAFT_51750"/>
<name>D2VRT6_NAEGR</name>
<dbReference type="InParanoid" id="D2VRT6"/>
<dbReference type="FunCoup" id="D2VRT6">
    <property type="interactions" value="101"/>
</dbReference>
<feature type="domain" description="Cwf19-like C-terminal" evidence="4">
    <location>
        <begin position="297"/>
        <end position="416"/>
    </location>
</feature>
<evidence type="ECO:0000313" key="5">
    <source>
        <dbReference type="EMBL" id="EFC40521.1"/>
    </source>
</evidence>
<evidence type="ECO:0000259" key="3">
    <source>
        <dbReference type="Pfam" id="PF04676"/>
    </source>
</evidence>
<dbReference type="RefSeq" id="XP_002673265.1">
    <property type="nucleotide sequence ID" value="XM_002673219.1"/>
</dbReference>
<dbReference type="Proteomes" id="UP000006671">
    <property type="component" value="Unassembled WGS sequence"/>
</dbReference>
<dbReference type="PANTHER" id="PTHR12072">
    <property type="entry name" value="CWF19, CELL CYCLE CONTROL PROTEIN"/>
    <property type="match status" value="1"/>
</dbReference>
<accession>D2VRT6</accession>
<dbReference type="Pfam" id="PF04676">
    <property type="entry name" value="CwfJ_C_2"/>
    <property type="match status" value="1"/>
</dbReference>
<evidence type="ECO:0000259" key="4">
    <source>
        <dbReference type="Pfam" id="PF04677"/>
    </source>
</evidence>
<dbReference type="OMA" id="HAFIECI"/>
<dbReference type="STRING" id="5762.D2VRT6"/>
<dbReference type="SUPFAM" id="SSF54197">
    <property type="entry name" value="HIT-like"/>
    <property type="match status" value="1"/>
</dbReference>
<dbReference type="GO" id="GO:0000398">
    <property type="term" value="P:mRNA splicing, via spliceosome"/>
    <property type="evidence" value="ECO:0007669"/>
    <property type="project" value="TreeGrafter"/>
</dbReference>
<dbReference type="InterPro" id="IPR006768">
    <property type="entry name" value="Cwf19-like_C_dom-1"/>
</dbReference>
<keyword evidence="6" id="KW-1185">Reference proteome</keyword>
<reference evidence="5 6" key="1">
    <citation type="journal article" date="2010" name="Cell">
        <title>The genome of Naegleria gruberi illuminates early eukaryotic versatility.</title>
        <authorList>
            <person name="Fritz-Laylin L.K."/>
            <person name="Prochnik S.E."/>
            <person name="Ginger M.L."/>
            <person name="Dacks J.B."/>
            <person name="Carpenter M.L."/>
            <person name="Field M.C."/>
            <person name="Kuo A."/>
            <person name="Paredez A."/>
            <person name="Chapman J."/>
            <person name="Pham J."/>
            <person name="Shu S."/>
            <person name="Neupane R."/>
            <person name="Cipriano M."/>
            <person name="Mancuso J."/>
            <person name="Tu H."/>
            <person name="Salamov A."/>
            <person name="Lindquist E."/>
            <person name="Shapiro H."/>
            <person name="Lucas S."/>
            <person name="Grigoriev I.V."/>
            <person name="Cande W.Z."/>
            <person name="Fulton C."/>
            <person name="Rokhsar D.S."/>
            <person name="Dawson S.C."/>
        </authorList>
    </citation>
    <scope>NUCLEOTIDE SEQUENCE [LARGE SCALE GENOMIC DNA]</scope>
    <source>
        <strain evidence="5 6">NEG-M</strain>
    </source>
</reference>
<protein>
    <submittedName>
        <fullName evidence="5">Predicted protein</fullName>
    </submittedName>
</protein>
<proteinExistence type="inferred from homology"/>
<evidence type="ECO:0000256" key="2">
    <source>
        <dbReference type="SAM" id="MobiDB-lite"/>
    </source>
</evidence>
<dbReference type="EMBL" id="GG738892">
    <property type="protein sequence ID" value="EFC40521.1"/>
    <property type="molecule type" value="Genomic_DNA"/>
</dbReference>
<dbReference type="InterPro" id="IPR036265">
    <property type="entry name" value="HIT-like_sf"/>
</dbReference>
<organism evidence="6">
    <name type="scientific">Naegleria gruberi</name>
    <name type="common">Amoeba</name>
    <dbReference type="NCBI Taxonomy" id="5762"/>
    <lineage>
        <taxon>Eukaryota</taxon>
        <taxon>Discoba</taxon>
        <taxon>Heterolobosea</taxon>
        <taxon>Tetramitia</taxon>
        <taxon>Eutetramitia</taxon>
        <taxon>Vahlkampfiidae</taxon>
        <taxon>Naegleria</taxon>
    </lineage>
</organism>
<dbReference type="Gene3D" id="3.30.428.10">
    <property type="entry name" value="HIT-like"/>
    <property type="match status" value="1"/>
</dbReference>
<comment type="similarity">
    <text evidence="1">Belongs to the CWF19 family.</text>
</comment>
<sequence length="529" mass="60895">MARSLSQTSSSSDISSSSWKARALKRAEERAKEAGVSVDAVLKEHWGDSSKNVATEYDKKTIEKMAQRESHRNKHFALDGNMRKPEFDLAPNTKIYEKYRNESRSESSSVNISRFGNTNEQTFMKYALMSNEELNSLAQRALDAEDRKDMKLYRELSDQLKEIRQCKETYKKHGSAAAQLPSFDSQGRRIDGGAQGRKYINNRDDSSLQDIYLEAKEHSVQDFDRNLANNIAKDSLYRSSNRNASEYDDQYSDFFKGNGSESFEVGDDRRSKKKQKTLEEKQKAFLQKNKMFELKKLNNVENCAFCVENKRFKNHLVIATGSKAYLTISPFGCLTEGHCCIVPIQHTISIRETDEDVYDEIMKFKLALKKLFVEQGRDIIFIETVTQYSMKHEKHAFIECIPVSEQQMEVAPSYFKNAILELGNTAYNLSASEWSDNKRFIETKGKGIHRSIPKGFPYFHVEFGVNGGFAHPISDEDFSFVFGKEVLCGIMKKTPNEAKLRAPRFEEEKQNAQKFSQQYSKYDFLKQQQ</sequence>
<dbReference type="eggNOG" id="KOG2477">
    <property type="taxonomic scope" value="Eukaryota"/>
</dbReference>
<gene>
    <name evidence="5" type="ORF">NAEGRDRAFT_51750</name>
</gene>
<dbReference type="InterPro" id="IPR040194">
    <property type="entry name" value="Cwf19-like"/>
</dbReference>
<dbReference type="Pfam" id="PF04677">
    <property type="entry name" value="CwfJ_C_1"/>
    <property type="match status" value="1"/>
</dbReference>
<dbReference type="KEGG" id="ngr:NAEGRDRAFT_51750"/>
<dbReference type="GO" id="GO:0071014">
    <property type="term" value="C:post-mRNA release spliceosomal complex"/>
    <property type="evidence" value="ECO:0007669"/>
    <property type="project" value="TreeGrafter"/>
</dbReference>
<evidence type="ECO:0000256" key="1">
    <source>
        <dbReference type="ARBA" id="ARBA00006795"/>
    </source>
</evidence>
<dbReference type="AlphaFoldDB" id="D2VRT6"/>
<dbReference type="InterPro" id="IPR006767">
    <property type="entry name" value="Cwf19-like_C_dom-2"/>
</dbReference>